<dbReference type="InParanoid" id="D8LMG6"/>
<proteinExistence type="inferred from homology"/>
<dbReference type="InterPro" id="IPR001441">
    <property type="entry name" value="UPP_synth-like"/>
</dbReference>
<name>D8LMG6_ECTSI</name>
<dbReference type="EMBL" id="FN648596">
    <property type="protein sequence ID" value="CBN77576.1"/>
    <property type="molecule type" value="Genomic_DNA"/>
</dbReference>
<dbReference type="GO" id="GO:0045547">
    <property type="term" value="F:ditrans,polycis-polyprenyl diphosphate synthase [(2E,6E)-farnesyl diphosphate specific] activity"/>
    <property type="evidence" value="ECO:0007669"/>
    <property type="project" value="TreeGrafter"/>
</dbReference>
<dbReference type="OrthoDB" id="4173905at2759"/>
<dbReference type="Gene3D" id="3.40.1180.10">
    <property type="entry name" value="Decaprenyl diphosphate synthase-like"/>
    <property type="match status" value="1"/>
</dbReference>
<dbReference type="STRING" id="2880.D8LMG6"/>
<organism evidence="4 5">
    <name type="scientific">Ectocarpus siliculosus</name>
    <name type="common">Brown alga</name>
    <name type="synonym">Conferva siliculosa</name>
    <dbReference type="NCBI Taxonomy" id="2880"/>
    <lineage>
        <taxon>Eukaryota</taxon>
        <taxon>Sar</taxon>
        <taxon>Stramenopiles</taxon>
        <taxon>Ochrophyta</taxon>
        <taxon>PX clade</taxon>
        <taxon>Phaeophyceae</taxon>
        <taxon>Ectocarpales</taxon>
        <taxon>Ectocarpaceae</taxon>
        <taxon>Ectocarpus</taxon>
    </lineage>
</organism>
<keyword evidence="2" id="KW-0808">Transferase</keyword>
<evidence type="ECO:0000313" key="4">
    <source>
        <dbReference type="EMBL" id="CBN77576.1"/>
    </source>
</evidence>
<accession>D8LMG6</accession>
<dbReference type="SUPFAM" id="SSF64005">
    <property type="entry name" value="Undecaprenyl diphosphate synthase"/>
    <property type="match status" value="1"/>
</dbReference>
<gene>
    <name evidence="4" type="ORF">Esi_0004_0180</name>
</gene>
<dbReference type="GO" id="GO:0016094">
    <property type="term" value="P:polyprenol biosynthetic process"/>
    <property type="evidence" value="ECO:0007669"/>
    <property type="project" value="TreeGrafter"/>
</dbReference>
<evidence type="ECO:0000256" key="3">
    <source>
        <dbReference type="SAM" id="MobiDB-lite"/>
    </source>
</evidence>
<dbReference type="InterPro" id="IPR036424">
    <property type="entry name" value="UPP_synth-like_sf"/>
</dbReference>
<keyword evidence="5" id="KW-1185">Reference proteome</keyword>
<evidence type="ECO:0000256" key="1">
    <source>
        <dbReference type="ARBA" id="ARBA00005432"/>
    </source>
</evidence>
<evidence type="ECO:0000313" key="5">
    <source>
        <dbReference type="Proteomes" id="UP000002630"/>
    </source>
</evidence>
<dbReference type="AlphaFoldDB" id="D8LMG6"/>
<dbReference type="GO" id="GO:0005783">
    <property type="term" value="C:endoplasmic reticulum"/>
    <property type="evidence" value="ECO:0007669"/>
    <property type="project" value="TreeGrafter"/>
</dbReference>
<dbReference type="Pfam" id="PF01255">
    <property type="entry name" value="Prenyltransf"/>
    <property type="match status" value="1"/>
</dbReference>
<protein>
    <submittedName>
        <fullName evidence="4">Di-trans-poly-cis-decaprenylcistransferase</fullName>
    </submittedName>
</protein>
<dbReference type="EMBL" id="FN649728">
    <property type="protein sequence ID" value="CBN77576.1"/>
    <property type="molecule type" value="Genomic_DNA"/>
</dbReference>
<dbReference type="PANTHER" id="PTHR10291">
    <property type="entry name" value="DEHYDRODOLICHYL DIPHOSPHATE SYNTHASE FAMILY MEMBER"/>
    <property type="match status" value="1"/>
</dbReference>
<evidence type="ECO:0000256" key="2">
    <source>
        <dbReference type="ARBA" id="ARBA00022679"/>
    </source>
</evidence>
<reference evidence="4 5" key="1">
    <citation type="journal article" date="2010" name="Nature">
        <title>The Ectocarpus genome and the independent evolution of multicellularity in brown algae.</title>
        <authorList>
            <person name="Cock J.M."/>
            <person name="Sterck L."/>
            <person name="Rouze P."/>
            <person name="Scornet D."/>
            <person name="Allen A.E."/>
            <person name="Amoutzias G."/>
            <person name="Anthouard V."/>
            <person name="Artiguenave F."/>
            <person name="Aury J.M."/>
            <person name="Badger J.H."/>
            <person name="Beszteri B."/>
            <person name="Billiau K."/>
            <person name="Bonnet E."/>
            <person name="Bothwell J.H."/>
            <person name="Bowler C."/>
            <person name="Boyen C."/>
            <person name="Brownlee C."/>
            <person name="Carrano C.J."/>
            <person name="Charrier B."/>
            <person name="Cho G.Y."/>
            <person name="Coelho S.M."/>
            <person name="Collen J."/>
            <person name="Corre E."/>
            <person name="Da Silva C."/>
            <person name="Delage L."/>
            <person name="Delaroque N."/>
            <person name="Dittami S.M."/>
            <person name="Doulbeau S."/>
            <person name="Elias M."/>
            <person name="Farnham G."/>
            <person name="Gachon C.M."/>
            <person name="Gschloessl B."/>
            <person name="Heesch S."/>
            <person name="Jabbari K."/>
            <person name="Jubin C."/>
            <person name="Kawai H."/>
            <person name="Kimura K."/>
            <person name="Kloareg B."/>
            <person name="Kupper F.C."/>
            <person name="Lang D."/>
            <person name="Le Bail A."/>
            <person name="Leblanc C."/>
            <person name="Lerouge P."/>
            <person name="Lohr M."/>
            <person name="Lopez P.J."/>
            <person name="Martens C."/>
            <person name="Maumus F."/>
            <person name="Michel G."/>
            <person name="Miranda-Saavedra D."/>
            <person name="Morales J."/>
            <person name="Moreau H."/>
            <person name="Motomura T."/>
            <person name="Nagasato C."/>
            <person name="Napoli C.A."/>
            <person name="Nelson D.R."/>
            <person name="Nyvall-Collen P."/>
            <person name="Peters A.F."/>
            <person name="Pommier C."/>
            <person name="Potin P."/>
            <person name="Poulain J."/>
            <person name="Quesneville H."/>
            <person name="Read B."/>
            <person name="Rensing S.A."/>
            <person name="Ritter A."/>
            <person name="Rousvoal S."/>
            <person name="Samanta M."/>
            <person name="Samson G."/>
            <person name="Schroeder D.C."/>
            <person name="Segurens B."/>
            <person name="Strittmatter M."/>
            <person name="Tonon T."/>
            <person name="Tregear J.W."/>
            <person name="Valentin K."/>
            <person name="von Dassow P."/>
            <person name="Yamagishi T."/>
            <person name="Van de Peer Y."/>
            <person name="Wincker P."/>
        </authorList>
    </citation>
    <scope>NUCLEOTIDE SEQUENCE [LARGE SCALE GENOMIC DNA]</scope>
    <source>
        <strain evidence="5">Ec32 / CCAP1310/4</strain>
    </source>
</reference>
<sequence>MLLDRGLRMAAYVAVQLLKLFSGRIGSGPQKQGLHTRQEGLPQKPETVTLDNGNSQRLERKRPRTECAPGELTLSPRGAPRHVAVIMDGNRRFGRVKYGDPLKGHSDGGKRLGEFLEWCMEAGVAVATAFAFSTENWKRDAHEVKLLMDLVCTSCGELMEDAGKKNMRIRVLASDATKVGVLCSASLFVSNI</sequence>
<dbReference type="Proteomes" id="UP000002630">
    <property type="component" value="Linkage Group LG03"/>
</dbReference>
<dbReference type="PANTHER" id="PTHR10291:SF43">
    <property type="entry name" value="DEHYDRODOLICHYL DIPHOSPHATE SYNTHASE COMPLEX SUBUNIT DHDDS"/>
    <property type="match status" value="1"/>
</dbReference>
<feature type="region of interest" description="Disordered" evidence="3">
    <location>
        <begin position="28"/>
        <end position="66"/>
    </location>
</feature>
<comment type="similarity">
    <text evidence="1">Belongs to the UPP synthase family.</text>
</comment>
<dbReference type="eggNOG" id="KOG1602">
    <property type="taxonomic scope" value="Eukaryota"/>
</dbReference>